<sequence>MKSSLFRSLFTVSGFTLLSRIMGLLRDIVFASYFGAGAAMDAFSVAFRIPNLFRRFFGEGAFNQAFVPVFSEIRLERSRDELKRFLAEISGTLGVILLLITIVGVTFSSEMVLLFAAGFSDDLGKFLLTEELLQLMLPYLFFICMTAMYSSVMNALNKFAIPAAVPILLNLFLIAGAMVSIYLEEPIKALGYAVFFAGICQMMILFWAVKREGLIISPMIRFRSPEVKRVMLLMVPALIGSSSSQINILINTQLASRLETGSITWLYYSDRLVEFAIGTFAVALGTVILPKLSELNTKGDQVNLGKTIDWGIELALIIGIPSMLGLIFLAEPLLAILFMRGEFYESDVIMAAKSLMTYALSIPAFFMIRILAPVYFARQNTKTPMYFSLIAIAVNIFLQFILVKYYQHAGLALSSSLAAWVNALLLAFGLVFLNIHHFNNLFTRRILAIFPANLLLVAILYWLQGYSLFWFEGAFILKFPAILAAIVGSVVLYFITLHLSGFSLRRMKGPLVAMERQAKKDNLDQ</sequence>
<evidence type="ECO:0000256" key="5">
    <source>
        <dbReference type="ARBA" id="ARBA00022984"/>
    </source>
</evidence>
<evidence type="ECO:0000256" key="8">
    <source>
        <dbReference type="ARBA" id="ARBA00060041"/>
    </source>
</evidence>
<comment type="similarity">
    <text evidence="9 10 11">Belongs to the MurJ/MviN family.</text>
</comment>
<comment type="caution">
    <text evidence="12">The sequence shown here is derived from an EMBL/GenBank/DDBJ whole genome shotgun (WGS) entry which is preliminary data.</text>
</comment>
<dbReference type="GO" id="GO:0071555">
    <property type="term" value="P:cell wall organization"/>
    <property type="evidence" value="ECO:0007669"/>
    <property type="project" value="UniProtKB-UniRule"/>
</dbReference>
<evidence type="ECO:0000256" key="7">
    <source>
        <dbReference type="ARBA" id="ARBA00023136"/>
    </source>
</evidence>
<dbReference type="PRINTS" id="PR01806">
    <property type="entry name" value="VIRFACTRMVIN"/>
</dbReference>
<reference evidence="14 15" key="2">
    <citation type="submission" date="2018-05" db="EMBL/GenBank/DDBJ databases">
        <title>Ignatzschineria dubaiensis sp. nov., isolated from necrotic foot tissues of dromedaries (Camelus dromedarius) and associated maggots in Dubai, United Arab Emirates.</title>
        <authorList>
            <person name="Tsang C.C."/>
            <person name="Tang J.Y.M."/>
            <person name="Fong J.Y.H."/>
            <person name="Kinne J."/>
            <person name="Lee H.H."/>
            <person name="Joseph M."/>
            <person name="Jose S."/>
            <person name="Schuster R.K."/>
            <person name="Tang Y."/>
            <person name="Sivakumar S."/>
            <person name="Chen J.H.K."/>
            <person name="Teng J.L.L."/>
            <person name="Lau S.K.P."/>
            <person name="Wernery U."/>
            <person name="Woo P.C.Y."/>
        </authorList>
    </citation>
    <scope>NUCLEOTIDE SEQUENCE [LARGE SCALE GENOMIC DNA]</scope>
    <source>
        <strain evidence="14">UAE-HKU57</strain>
        <strain evidence="15">UAE-HKU58</strain>
    </source>
</reference>
<keyword evidence="3 10" id="KW-0812">Transmembrane</keyword>
<feature type="transmembrane region" description="Helical" evidence="10">
    <location>
        <begin position="230"/>
        <end position="252"/>
    </location>
</feature>
<evidence type="ECO:0000313" key="14">
    <source>
        <dbReference type="Proteomes" id="UP000245059"/>
    </source>
</evidence>
<dbReference type="EMBL" id="QEWW01000002">
    <property type="protein sequence ID" value="PWD87095.1"/>
    <property type="molecule type" value="Genomic_DNA"/>
</dbReference>
<evidence type="ECO:0000256" key="1">
    <source>
        <dbReference type="ARBA" id="ARBA00004651"/>
    </source>
</evidence>
<feature type="transmembrane region" description="Helical" evidence="10">
    <location>
        <begin position="445"/>
        <end position="463"/>
    </location>
</feature>
<comment type="function">
    <text evidence="8 10 11">Involved in peptidoglycan biosynthesis. Transports lipid-linked peptidoglycan precursors from the inner to the outer leaflet of the cytoplasmic membrane.</text>
</comment>
<dbReference type="Pfam" id="PF03023">
    <property type="entry name" value="MurJ"/>
    <property type="match status" value="1"/>
</dbReference>
<dbReference type="NCBIfam" id="TIGR01695">
    <property type="entry name" value="murJ_mviN"/>
    <property type="match status" value="1"/>
</dbReference>
<feature type="transmembrane region" description="Helical" evidence="10">
    <location>
        <begin position="409"/>
        <end position="433"/>
    </location>
</feature>
<dbReference type="GO" id="GO:0008360">
    <property type="term" value="P:regulation of cell shape"/>
    <property type="evidence" value="ECO:0007669"/>
    <property type="project" value="UniProtKB-UniRule"/>
</dbReference>
<feature type="transmembrane region" description="Helical" evidence="10">
    <location>
        <begin position="28"/>
        <end position="47"/>
    </location>
</feature>
<keyword evidence="6 10" id="KW-1133">Transmembrane helix</keyword>
<reference evidence="12" key="1">
    <citation type="journal article" date="2018" name="Genome Announc.">
        <title>Ignatzschineria cameli sp. nov., isolated from necrotic foot tissue of dromedaries (Camelus dromedarius) and associated maggots (Wohlfahrtia species) in Dubai.</title>
        <authorList>
            <person name="Tsang C.C."/>
            <person name="Tang J.Y."/>
            <person name="Fong J.Y."/>
            <person name="Kinne J."/>
            <person name="Lee H.H."/>
            <person name="Joseph M."/>
            <person name="Jose S."/>
            <person name="Schuster R.K."/>
            <person name="Tang Y."/>
            <person name="Sivakumar S."/>
            <person name="Chen J.H."/>
            <person name="Teng J.L."/>
            <person name="Lau S.K."/>
            <person name="Wernery U."/>
            <person name="Woo P.C."/>
        </authorList>
    </citation>
    <scope>NUCLEOTIDE SEQUENCE</scope>
    <source>
        <strain evidence="12">UAE-HKU57</strain>
        <strain evidence="13">UAE-HKU58</strain>
    </source>
</reference>
<evidence type="ECO:0000256" key="3">
    <source>
        <dbReference type="ARBA" id="ARBA00022692"/>
    </source>
</evidence>
<dbReference type="UniPathway" id="UPA00219"/>
<comment type="subcellular location">
    <subcellularLocation>
        <location evidence="10">Cell inner membrane</location>
        <topology evidence="10">Multi-pass membrane protein</topology>
    </subcellularLocation>
    <subcellularLocation>
        <location evidence="1">Cell membrane</location>
        <topology evidence="1">Multi-pass membrane protein</topology>
    </subcellularLocation>
</comment>
<name>A0A2U2AS47_9GAMM</name>
<evidence type="ECO:0000313" key="12">
    <source>
        <dbReference type="EMBL" id="PWD87095.1"/>
    </source>
</evidence>
<dbReference type="GO" id="GO:0005886">
    <property type="term" value="C:plasma membrane"/>
    <property type="evidence" value="ECO:0007669"/>
    <property type="project" value="UniProtKB-SubCell"/>
</dbReference>
<organism evidence="12 14">
    <name type="scientific">Ignatzschineria cameli</name>
    <dbReference type="NCBI Taxonomy" id="2182793"/>
    <lineage>
        <taxon>Bacteria</taxon>
        <taxon>Pseudomonadati</taxon>
        <taxon>Pseudomonadota</taxon>
        <taxon>Gammaproteobacteria</taxon>
        <taxon>Cardiobacteriales</taxon>
        <taxon>Ignatzschineriaceae</taxon>
        <taxon>Ignatzschineria</taxon>
    </lineage>
</organism>
<keyword evidence="2 10" id="KW-1003">Cell membrane</keyword>
<dbReference type="OrthoDB" id="9816572at2"/>
<dbReference type="GO" id="GO:0015648">
    <property type="term" value="F:lipid-linked peptidoglycan transporter activity"/>
    <property type="evidence" value="ECO:0007669"/>
    <property type="project" value="UniProtKB-UniRule"/>
</dbReference>
<keyword evidence="10 11" id="KW-0961">Cell wall biogenesis/degradation</keyword>
<comment type="pathway">
    <text evidence="10">Cell wall biogenesis; peptidoglycan biosynthesis.</text>
</comment>
<evidence type="ECO:0000256" key="2">
    <source>
        <dbReference type="ARBA" id="ARBA00022475"/>
    </source>
</evidence>
<protein>
    <recommendedName>
        <fullName evidence="10">Probable lipid II flippase MurJ</fullName>
    </recommendedName>
</protein>
<dbReference type="HAMAP" id="MF_02078">
    <property type="entry name" value="MurJ_MviN"/>
    <property type="match status" value="1"/>
</dbReference>
<dbReference type="RefSeq" id="WP_109200707.1">
    <property type="nucleotide sequence ID" value="NZ_QEWS01000001.1"/>
</dbReference>
<feature type="transmembrane region" description="Helical" evidence="10">
    <location>
        <begin position="314"/>
        <end position="338"/>
    </location>
</feature>
<accession>A0A2U2AS47</accession>
<feature type="transmembrane region" description="Helical" evidence="10">
    <location>
        <begin position="475"/>
        <end position="499"/>
    </location>
</feature>
<keyword evidence="5 10" id="KW-0573">Peptidoglycan synthesis</keyword>
<keyword evidence="10" id="KW-0997">Cell inner membrane</keyword>
<feature type="transmembrane region" description="Helical" evidence="10">
    <location>
        <begin position="358"/>
        <end position="377"/>
    </location>
</feature>
<dbReference type="Proteomes" id="UP000245217">
    <property type="component" value="Unassembled WGS sequence"/>
</dbReference>
<dbReference type="CDD" id="cd13123">
    <property type="entry name" value="MATE_MurJ_like"/>
    <property type="match status" value="1"/>
</dbReference>
<feature type="transmembrane region" description="Helical" evidence="10">
    <location>
        <begin position="272"/>
        <end position="293"/>
    </location>
</feature>
<evidence type="ECO:0000256" key="9">
    <source>
        <dbReference type="ARBA" id="ARBA00061532"/>
    </source>
</evidence>
<evidence type="ECO:0000256" key="6">
    <source>
        <dbReference type="ARBA" id="ARBA00022989"/>
    </source>
</evidence>
<evidence type="ECO:0000256" key="11">
    <source>
        <dbReference type="PIRNR" id="PIRNR002869"/>
    </source>
</evidence>
<dbReference type="PIRSF" id="PIRSF002869">
    <property type="entry name" value="MviN"/>
    <property type="match status" value="1"/>
</dbReference>
<proteinExistence type="inferred from homology"/>
<feature type="transmembrane region" description="Helical" evidence="10">
    <location>
        <begin position="5"/>
        <end position="22"/>
    </location>
</feature>
<dbReference type="Proteomes" id="UP000245059">
    <property type="component" value="Unassembled WGS sequence"/>
</dbReference>
<dbReference type="InterPro" id="IPR004268">
    <property type="entry name" value="MurJ"/>
</dbReference>
<evidence type="ECO:0000313" key="15">
    <source>
        <dbReference type="Proteomes" id="UP000245217"/>
    </source>
</evidence>
<evidence type="ECO:0000256" key="10">
    <source>
        <dbReference type="HAMAP-Rule" id="MF_02078"/>
    </source>
</evidence>
<dbReference type="PANTHER" id="PTHR47019:SF1">
    <property type="entry name" value="LIPID II FLIPPASE MURJ"/>
    <property type="match status" value="1"/>
</dbReference>
<dbReference type="GO" id="GO:0034204">
    <property type="term" value="P:lipid translocation"/>
    <property type="evidence" value="ECO:0007669"/>
    <property type="project" value="TreeGrafter"/>
</dbReference>
<keyword evidence="10 11" id="KW-0813">Transport</keyword>
<dbReference type="GO" id="GO:0009252">
    <property type="term" value="P:peptidoglycan biosynthetic process"/>
    <property type="evidence" value="ECO:0007669"/>
    <property type="project" value="UniProtKB-UniRule"/>
</dbReference>
<dbReference type="EMBL" id="QEWV01000001">
    <property type="protein sequence ID" value="PWD94089.1"/>
    <property type="molecule type" value="Genomic_DNA"/>
</dbReference>
<evidence type="ECO:0000313" key="13">
    <source>
        <dbReference type="EMBL" id="PWD94089.1"/>
    </source>
</evidence>
<dbReference type="InterPro" id="IPR051050">
    <property type="entry name" value="Lipid_II_flippase_MurJ/MviN"/>
</dbReference>
<feature type="transmembrane region" description="Helical" evidence="10">
    <location>
        <begin position="136"/>
        <end position="156"/>
    </location>
</feature>
<dbReference type="PANTHER" id="PTHR47019">
    <property type="entry name" value="LIPID II FLIPPASE MURJ"/>
    <property type="match status" value="1"/>
</dbReference>
<evidence type="ECO:0000256" key="4">
    <source>
        <dbReference type="ARBA" id="ARBA00022960"/>
    </source>
</evidence>
<feature type="transmembrane region" description="Helical" evidence="10">
    <location>
        <begin position="163"/>
        <end position="183"/>
    </location>
</feature>
<keyword evidence="15" id="KW-1185">Reference proteome</keyword>
<dbReference type="AlphaFoldDB" id="A0A2U2AS47"/>
<gene>
    <name evidence="12" type="primary">mviN</name>
    <name evidence="10" type="synonym">murJ</name>
    <name evidence="12" type="ORF">DC077_04620</name>
    <name evidence="13" type="ORF">DC078_00630</name>
</gene>
<feature type="transmembrane region" description="Helical" evidence="10">
    <location>
        <begin position="384"/>
        <end position="403"/>
    </location>
</feature>
<feature type="transmembrane region" description="Helical" evidence="10">
    <location>
        <begin position="189"/>
        <end position="209"/>
    </location>
</feature>
<keyword evidence="4 10" id="KW-0133">Cell shape</keyword>
<keyword evidence="7 10" id="KW-0472">Membrane</keyword>
<feature type="transmembrane region" description="Helical" evidence="10">
    <location>
        <begin position="85"/>
        <end position="116"/>
    </location>
</feature>